<dbReference type="SUPFAM" id="SSF52980">
    <property type="entry name" value="Restriction endonuclease-like"/>
    <property type="match status" value="1"/>
</dbReference>
<accession>A0A7K3WF10</accession>
<evidence type="ECO:0000313" key="2">
    <source>
        <dbReference type="EMBL" id="NEL54992.1"/>
    </source>
</evidence>
<sequence length="287" mass="31740">MPRHHLNGVFIGSHAIAAGVLTRRQLRESSYRRLVHGVYADPGLPVDHRLYCTGVGLLLPPGAAIGGHSAAAWHDAPSAGPREPVTVICPPEVRWSGPRQVRVHATDLRPSDVELVDGTPVTTAVRTAWDVAVLEPLGTAVGVLDAMLRAGRLDREQLDRLVREGAGRFGVTRVRRAVEMADARAESFPESWVRVALVLAGLTPVPQLRVRHRGRFVARVDFGWPEEKVLLEYEGDHHFVGRQIDRDDERFDRLEAAGWLVIRVSAADLRDLDRVVRRVLAALAARR</sequence>
<keyword evidence="3" id="KW-1185">Reference proteome</keyword>
<dbReference type="EMBL" id="JAAGWK010000019">
    <property type="protein sequence ID" value="NEL54992.1"/>
    <property type="molecule type" value="Genomic_DNA"/>
</dbReference>
<name>A0A7K3WF10_9ACTN</name>
<gene>
    <name evidence="2" type="ORF">G1H19_13390</name>
</gene>
<dbReference type="InterPro" id="IPR007569">
    <property type="entry name" value="DUF559"/>
</dbReference>
<dbReference type="Proteomes" id="UP000470470">
    <property type="component" value="Unassembled WGS sequence"/>
</dbReference>
<protein>
    <submittedName>
        <fullName evidence="2">DUF559 domain-containing protein</fullName>
    </submittedName>
</protein>
<proteinExistence type="predicted"/>
<feature type="domain" description="DUF559" evidence="1">
    <location>
        <begin position="220"/>
        <end position="283"/>
    </location>
</feature>
<evidence type="ECO:0000313" key="3">
    <source>
        <dbReference type="Proteomes" id="UP000470470"/>
    </source>
</evidence>
<comment type="caution">
    <text evidence="2">The sequence shown here is derived from an EMBL/GenBank/DDBJ whole genome shotgun (WGS) entry which is preliminary data.</text>
</comment>
<dbReference type="Pfam" id="PF04480">
    <property type="entry name" value="DUF559"/>
    <property type="match status" value="1"/>
</dbReference>
<dbReference type="AlphaFoldDB" id="A0A7K3WF10"/>
<reference evidence="2 3" key="1">
    <citation type="submission" date="2020-02" db="EMBL/GenBank/DDBJ databases">
        <title>The whole genome sequence of CPCC 205119.</title>
        <authorList>
            <person name="Jiang Z."/>
        </authorList>
    </citation>
    <scope>NUCLEOTIDE SEQUENCE [LARGE SCALE GENOMIC DNA]</scope>
    <source>
        <strain evidence="2 3">CPCC 205119</strain>
    </source>
</reference>
<dbReference type="RefSeq" id="WP_152729466.1">
    <property type="nucleotide sequence ID" value="NZ_JAABOZ010000003.1"/>
</dbReference>
<evidence type="ECO:0000259" key="1">
    <source>
        <dbReference type="Pfam" id="PF04480"/>
    </source>
</evidence>
<dbReference type="InterPro" id="IPR011335">
    <property type="entry name" value="Restrct_endonuc-II-like"/>
</dbReference>
<dbReference type="Gene3D" id="3.40.960.10">
    <property type="entry name" value="VSR Endonuclease"/>
    <property type="match status" value="1"/>
</dbReference>
<organism evidence="2 3">
    <name type="scientific">Goekera deserti</name>
    <dbReference type="NCBI Taxonomy" id="2497753"/>
    <lineage>
        <taxon>Bacteria</taxon>
        <taxon>Bacillati</taxon>
        <taxon>Actinomycetota</taxon>
        <taxon>Actinomycetes</taxon>
        <taxon>Geodermatophilales</taxon>
        <taxon>Geodermatophilaceae</taxon>
        <taxon>Goekera</taxon>
    </lineage>
</organism>